<dbReference type="AlphaFoldDB" id="A0A2W4CD75"/>
<evidence type="ECO:0000256" key="1">
    <source>
        <dbReference type="SAM" id="MobiDB-lite"/>
    </source>
</evidence>
<evidence type="ECO:0000313" key="2">
    <source>
        <dbReference type="EMBL" id="PZM08765.1"/>
    </source>
</evidence>
<feature type="region of interest" description="Disordered" evidence="1">
    <location>
        <begin position="1"/>
        <end position="20"/>
    </location>
</feature>
<dbReference type="OrthoDB" id="8278685at2"/>
<protein>
    <submittedName>
        <fullName evidence="2">Uncharacterized protein</fullName>
    </submittedName>
</protein>
<proteinExistence type="predicted"/>
<organism evidence="2 3">
    <name type="scientific">Rhizobium tubonense</name>
    <dbReference type="NCBI Taxonomy" id="484088"/>
    <lineage>
        <taxon>Bacteria</taxon>
        <taxon>Pseudomonadati</taxon>
        <taxon>Pseudomonadota</taxon>
        <taxon>Alphaproteobacteria</taxon>
        <taxon>Hyphomicrobiales</taxon>
        <taxon>Rhizobiaceae</taxon>
        <taxon>Rhizobium/Agrobacterium group</taxon>
        <taxon>Rhizobium</taxon>
    </lineage>
</organism>
<comment type="caution">
    <text evidence="2">The sequence shown here is derived from an EMBL/GenBank/DDBJ whole genome shotgun (WGS) entry which is preliminary data.</text>
</comment>
<accession>A0A2W4CD75</accession>
<gene>
    <name evidence="2" type="ORF">CPY51_27720</name>
</gene>
<name>A0A2W4CD75_9HYPH</name>
<dbReference type="RefSeq" id="WP_111163454.1">
    <property type="nucleotide sequence ID" value="NZ_PCDP01000065.1"/>
</dbReference>
<reference evidence="2 3" key="1">
    <citation type="journal article" date="2018" name="Sci. Rep.">
        <title>Rhizobium tumorigenes sp. nov., a novel plant tumorigenic bacterium isolated from cane gall tumors on thornless blackberry.</title>
        <authorList>
            <person name="Kuzmanovi N."/>
            <person name="Smalla K."/>
            <person name="Gronow S."/>
            <person name="PuBawska J."/>
        </authorList>
    </citation>
    <scope>NUCLEOTIDE SEQUENCE [LARGE SCALE GENOMIC DNA]</scope>
    <source>
        <strain evidence="2 3">CCBAU 85046</strain>
    </source>
</reference>
<evidence type="ECO:0000313" key="3">
    <source>
        <dbReference type="Proteomes" id="UP000248925"/>
    </source>
</evidence>
<sequence length="61" mass="7035">MEHLNNRQVSDPGPKSRDVAEHCRKIGLDAHEERKLVRLLGKYAPLHEINANAPQKPPRFR</sequence>
<keyword evidence="3" id="KW-1185">Reference proteome</keyword>
<dbReference type="Proteomes" id="UP000248925">
    <property type="component" value="Unassembled WGS sequence"/>
</dbReference>
<dbReference type="EMBL" id="PCDP01000065">
    <property type="protein sequence ID" value="PZM08765.1"/>
    <property type="molecule type" value="Genomic_DNA"/>
</dbReference>